<keyword evidence="1" id="KW-1133">Transmembrane helix</keyword>
<keyword evidence="1" id="KW-0812">Transmembrane</keyword>
<evidence type="ECO:0000313" key="3">
    <source>
        <dbReference type="Proteomes" id="UP001549366"/>
    </source>
</evidence>
<keyword evidence="3" id="KW-1185">Reference proteome</keyword>
<dbReference type="EMBL" id="JBEWTB010000002">
    <property type="protein sequence ID" value="MET4759181.1"/>
    <property type="molecule type" value="Genomic_DNA"/>
</dbReference>
<accession>A0ABV2SPH1</accession>
<feature type="transmembrane region" description="Helical" evidence="1">
    <location>
        <begin position="31"/>
        <end position="55"/>
    </location>
</feature>
<evidence type="ECO:0000256" key="1">
    <source>
        <dbReference type="SAM" id="Phobius"/>
    </source>
</evidence>
<organism evidence="2 3">
    <name type="scientific">Endozoicomonas lisbonensis</name>
    <dbReference type="NCBI Taxonomy" id="3120522"/>
    <lineage>
        <taxon>Bacteria</taxon>
        <taxon>Pseudomonadati</taxon>
        <taxon>Pseudomonadota</taxon>
        <taxon>Gammaproteobacteria</taxon>
        <taxon>Oceanospirillales</taxon>
        <taxon>Endozoicomonadaceae</taxon>
        <taxon>Endozoicomonas</taxon>
    </lineage>
</organism>
<comment type="caution">
    <text evidence="2">The sequence shown here is derived from an EMBL/GenBank/DDBJ whole genome shotgun (WGS) entry which is preliminary data.</text>
</comment>
<proteinExistence type="predicted"/>
<gene>
    <name evidence="2" type="ORF">V5J35_004373</name>
</gene>
<reference evidence="2 3" key="1">
    <citation type="submission" date="2024-06" db="EMBL/GenBank/DDBJ databases">
        <title>Genomic Encyclopedia of Type Strains, Phase V (KMG-V): Genome sequencing to study the core and pangenomes of soil and plant-associated prokaryotes.</title>
        <authorList>
            <person name="Whitman W."/>
        </authorList>
    </citation>
    <scope>NUCLEOTIDE SEQUENCE [LARGE SCALE GENOMIC DNA]</scope>
    <source>
        <strain evidence="2 3">NE40</strain>
    </source>
</reference>
<sequence length="91" mass="10211">MGNRKRSVGSVILCAYDSCFFEQHCFHKEPLVAVYVLMAACALMATCGCTLYLWLNYTIALVTHHAYLGAFNKITTVKDCPHIYGQIYALI</sequence>
<keyword evidence="1" id="KW-0472">Membrane</keyword>
<evidence type="ECO:0000313" key="2">
    <source>
        <dbReference type="EMBL" id="MET4759181.1"/>
    </source>
</evidence>
<dbReference type="Proteomes" id="UP001549366">
    <property type="component" value="Unassembled WGS sequence"/>
</dbReference>
<protein>
    <submittedName>
        <fullName evidence="2">Uncharacterized protein</fullName>
    </submittedName>
</protein>
<name>A0ABV2SPH1_9GAMM</name>